<gene>
    <name evidence="2" type="ORF">LNINA_LOCUS10179</name>
</gene>
<reference evidence="2 3" key="1">
    <citation type="submission" date="2023-11" db="EMBL/GenBank/DDBJ databases">
        <authorList>
            <person name="Okamura Y."/>
        </authorList>
    </citation>
    <scope>NUCLEOTIDE SEQUENCE [LARGE SCALE GENOMIC DNA]</scope>
</reference>
<keyword evidence="3" id="KW-1185">Reference proteome</keyword>
<accession>A0AAV1JRH4</accession>
<keyword evidence="1" id="KW-1133">Transmembrane helix</keyword>
<evidence type="ECO:0000256" key="1">
    <source>
        <dbReference type="SAM" id="Phobius"/>
    </source>
</evidence>
<dbReference type="Proteomes" id="UP001497472">
    <property type="component" value="Unassembled WGS sequence"/>
</dbReference>
<dbReference type="AlphaFoldDB" id="A0AAV1JRH4"/>
<organism evidence="2 3">
    <name type="scientific">Leptosia nina</name>
    <dbReference type="NCBI Taxonomy" id="320188"/>
    <lineage>
        <taxon>Eukaryota</taxon>
        <taxon>Metazoa</taxon>
        <taxon>Ecdysozoa</taxon>
        <taxon>Arthropoda</taxon>
        <taxon>Hexapoda</taxon>
        <taxon>Insecta</taxon>
        <taxon>Pterygota</taxon>
        <taxon>Neoptera</taxon>
        <taxon>Endopterygota</taxon>
        <taxon>Lepidoptera</taxon>
        <taxon>Glossata</taxon>
        <taxon>Ditrysia</taxon>
        <taxon>Papilionoidea</taxon>
        <taxon>Pieridae</taxon>
        <taxon>Pierinae</taxon>
        <taxon>Leptosia</taxon>
    </lineage>
</organism>
<name>A0AAV1JRH4_9NEOP</name>
<keyword evidence="1" id="KW-0812">Transmembrane</keyword>
<evidence type="ECO:0000313" key="3">
    <source>
        <dbReference type="Proteomes" id="UP001497472"/>
    </source>
</evidence>
<comment type="caution">
    <text evidence="2">The sequence shown here is derived from an EMBL/GenBank/DDBJ whole genome shotgun (WGS) entry which is preliminary data.</text>
</comment>
<keyword evidence="1" id="KW-0472">Membrane</keyword>
<dbReference type="EMBL" id="CAVLEF010000105">
    <property type="protein sequence ID" value="CAK1550998.1"/>
    <property type="molecule type" value="Genomic_DNA"/>
</dbReference>
<evidence type="ECO:0000313" key="2">
    <source>
        <dbReference type="EMBL" id="CAK1550998.1"/>
    </source>
</evidence>
<protein>
    <submittedName>
        <fullName evidence="2">Uncharacterized protein</fullName>
    </submittedName>
</protein>
<feature type="transmembrane region" description="Helical" evidence="1">
    <location>
        <begin position="28"/>
        <end position="48"/>
    </location>
</feature>
<proteinExistence type="predicted"/>
<sequence>MRDMISSYKLASRKCQLRHQASINNEQLVCEIVTAASGAFCILIFSIIDVACRRKAVTKSDEESLSCGKILLIIINTPMVTDGVRYACNHKNGTLLTAQFLLIRDI</sequence>